<organism evidence="1 2">
    <name type="scientific">Babesia ovata</name>
    <dbReference type="NCBI Taxonomy" id="189622"/>
    <lineage>
        <taxon>Eukaryota</taxon>
        <taxon>Sar</taxon>
        <taxon>Alveolata</taxon>
        <taxon>Apicomplexa</taxon>
        <taxon>Aconoidasida</taxon>
        <taxon>Piroplasmida</taxon>
        <taxon>Babesiidae</taxon>
        <taxon>Babesia</taxon>
    </lineage>
</organism>
<sequence length="118" mass="13535">MGVDELNTLRWLTSSIRHLVQRLNIRFGVFVREIMWQTGKPDKHLVNRRGMLPGCESGNMANLEKFATVREDTPKEFQDGELFLTWHTSLKMVNVSSLGNCLQTVCKNLLAIPFTLML</sequence>
<protein>
    <submittedName>
        <fullName evidence="1">Uncharacterized protein</fullName>
    </submittedName>
</protein>
<name>A0A2H6KK31_9APIC</name>
<evidence type="ECO:0000313" key="1">
    <source>
        <dbReference type="EMBL" id="GBE63347.1"/>
    </source>
</evidence>
<evidence type="ECO:0000313" key="2">
    <source>
        <dbReference type="Proteomes" id="UP000236319"/>
    </source>
</evidence>
<dbReference type="EMBL" id="BDSA01000034">
    <property type="protein sequence ID" value="GBE63347.1"/>
    <property type="molecule type" value="Genomic_DNA"/>
</dbReference>
<reference evidence="1 2" key="1">
    <citation type="journal article" date="2017" name="BMC Genomics">
        <title>Whole-genome assembly of Babesia ovata and comparative genomics between closely related pathogens.</title>
        <authorList>
            <person name="Yamagishi J."/>
            <person name="Asada M."/>
            <person name="Hakimi H."/>
            <person name="Tanaka T.Q."/>
            <person name="Sugimoto C."/>
            <person name="Kawazu S."/>
        </authorList>
    </citation>
    <scope>NUCLEOTIDE SEQUENCE [LARGE SCALE GENOMIC DNA]</scope>
    <source>
        <strain evidence="1 2">Miyake</strain>
    </source>
</reference>
<gene>
    <name evidence="1" type="ORF">BOVATA_048400</name>
</gene>
<keyword evidence="2" id="KW-1185">Reference proteome</keyword>
<comment type="caution">
    <text evidence="1">The sequence shown here is derived from an EMBL/GenBank/DDBJ whole genome shotgun (WGS) entry which is preliminary data.</text>
</comment>
<dbReference type="AlphaFoldDB" id="A0A2H6KK31"/>
<proteinExistence type="predicted"/>
<dbReference type="Proteomes" id="UP000236319">
    <property type="component" value="Unassembled WGS sequence"/>
</dbReference>
<dbReference type="GeneID" id="39877117"/>
<dbReference type="VEuPathDB" id="PiroplasmaDB:BOVATA_048400"/>
<dbReference type="RefSeq" id="XP_028869590.1">
    <property type="nucleotide sequence ID" value="XM_029013757.1"/>
</dbReference>
<accession>A0A2H6KK31</accession>